<dbReference type="PANTHER" id="PTHR11875">
    <property type="entry name" value="TESTIS-SPECIFIC Y-ENCODED PROTEIN"/>
    <property type="match status" value="1"/>
</dbReference>
<dbReference type="Gene3D" id="3.30.1120.90">
    <property type="entry name" value="Nucleosome assembly protein"/>
    <property type="match status" value="1"/>
</dbReference>
<dbReference type="SUPFAM" id="SSF143113">
    <property type="entry name" value="NAP-like"/>
    <property type="match status" value="1"/>
</dbReference>
<dbReference type="FunFam" id="3.30.1120.90:FF:000005">
    <property type="entry name" value="Nucleosome assembly protein11"/>
    <property type="match status" value="1"/>
</dbReference>
<dbReference type="FunFam" id="1.20.5.1500:FF:000001">
    <property type="entry name" value="Nucleosome assembly protein 1-like 1"/>
    <property type="match status" value="1"/>
</dbReference>
<feature type="region of interest" description="Disordered" evidence="8">
    <location>
        <begin position="294"/>
        <end position="373"/>
    </location>
</feature>
<evidence type="ECO:0000256" key="4">
    <source>
        <dbReference type="ARBA" id="ARBA00022490"/>
    </source>
</evidence>
<keyword evidence="5" id="KW-0143">Chaperone</keyword>
<protein>
    <recommendedName>
        <fullName evidence="11">Nucleosome assembly protein</fullName>
    </recommendedName>
</protein>
<keyword evidence="6" id="KW-0539">Nucleus</keyword>
<dbReference type="InterPro" id="IPR002164">
    <property type="entry name" value="NAP_family"/>
</dbReference>
<dbReference type="EMBL" id="JABFUD020000017">
    <property type="protein sequence ID" value="KAI5066776.1"/>
    <property type="molecule type" value="Genomic_DNA"/>
</dbReference>
<gene>
    <name evidence="9" type="ORF">GOP47_0017304</name>
</gene>
<feature type="compositionally biased region" description="Basic residues" evidence="8">
    <location>
        <begin position="344"/>
        <end position="355"/>
    </location>
</feature>
<feature type="compositionally biased region" description="Acidic residues" evidence="8">
    <location>
        <begin position="300"/>
        <end position="340"/>
    </location>
</feature>
<comment type="similarity">
    <text evidence="3 7">Belongs to the nucleosome assembly protein (NAP) family.</text>
</comment>
<evidence type="ECO:0008006" key="11">
    <source>
        <dbReference type="Google" id="ProtNLM"/>
    </source>
</evidence>
<evidence type="ECO:0000256" key="1">
    <source>
        <dbReference type="ARBA" id="ARBA00004123"/>
    </source>
</evidence>
<evidence type="ECO:0000256" key="7">
    <source>
        <dbReference type="RuleBase" id="RU003876"/>
    </source>
</evidence>
<comment type="caution">
    <text evidence="9">The sequence shown here is derived from an EMBL/GenBank/DDBJ whole genome shotgun (WGS) entry which is preliminary data.</text>
</comment>
<dbReference type="GO" id="GO:0005737">
    <property type="term" value="C:cytoplasm"/>
    <property type="evidence" value="ECO:0007669"/>
    <property type="project" value="UniProtKB-SubCell"/>
</dbReference>
<dbReference type="GO" id="GO:0042393">
    <property type="term" value="F:histone binding"/>
    <property type="evidence" value="ECO:0007669"/>
    <property type="project" value="UniProtKB-ARBA"/>
</dbReference>
<evidence type="ECO:0000256" key="8">
    <source>
        <dbReference type="SAM" id="MobiDB-lite"/>
    </source>
</evidence>
<accession>A0A9D4ZBM0</accession>
<sequence>MSKDEQPPAYSMTDLGASLPGLSGADRAGLASALKDKLHSLTGVSSGYIESLPPKIKKRVIALQEIQKQHGEHESIFFEERAALVAKYQKLYEPLYEKRNEIVNGVVDVDSATPVAGETPTAEKGIPEFWLTAMKTNDVLSDEITKRDEGPLKYLKDIRSFNLEDEKGFKLEFHFAENPYFKNIVLTKVYHMAEEEDPILERATGTEIEWHPGKNVTQKVLQKKPKKGSKNAKPVTKVEDCESFFNFFDPPKVPEDDEDLDEESAERLQDLMEQDYDIGTTIKDKIIPHAVSWFTGEALQGDEFEEGEDEDVEDEDEAEEEDEEDEEDEDEEEDDDEEEEQKTNKKPASKSKSKKPSSAQPKGEQPPECKQQA</sequence>
<evidence type="ECO:0000256" key="2">
    <source>
        <dbReference type="ARBA" id="ARBA00004496"/>
    </source>
</evidence>
<dbReference type="GO" id="GO:0000724">
    <property type="term" value="P:double-strand break repair via homologous recombination"/>
    <property type="evidence" value="ECO:0007669"/>
    <property type="project" value="UniProtKB-ARBA"/>
</dbReference>
<dbReference type="AlphaFoldDB" id="A0A9D4ZBM0"/>
<reference evidence="9" key="1">
    <citation type="submission" date="2021-01" db="EMBL/GenBank/DDBJ databases">
        <title>Adiantum capillus-veneris genome.</title>
        <authorList>
            <person name="Fang Y."/>
            <person name="Liao Q."/>
        </authorList>
    </citation>
    <scope>NUCLEOTIDE SEQUENCE</scope>
    <source>
        <strain evidence="9">H3</strain>
        <tissue evidence="9">Leaf</tissue>
    </source>
</reference>
<evidence type="ECO:0000256" key="5">
    <source>
        <dbReference type="ARBA" id="ARBA00023186"/>
    </source>
</evidence>
<name>A0A9D4ZBM0_ADICA</name>
<organism evidence="9 10">
    <name type="scientific">Adiantum capillus-veneris</name>
    <name type="common">Maidenhair fern</name>
    <dbReference type="NCBI Taxonomy" id="13818"/>
    <lineage>
        <taxon>Eukaryota</taxon>
        <taxon>Viridiplantae</taxon>
        <taxon>Streptophyta</taxon>
        <taxon>Embryophyta</taxon>
        <taxon>Tracheophyta</taxon>
        <taxon>Polypodiopsida</taxon>
        <taxon>Polypodiidae</taxon>
        <taxon>Polypodiales</taxon>
        <taxon>Pteridineae</taxon>
        <taxon>Pteridaceae</taxon>
        <taxon>Vittarioideae</taxon>
        <taxon>Adiantum</taxon>
    </lineage>
</organism>
<dbReference type="OrthoDB" id="27325at2759"/>
<proteinExistence type="inferred from homology"/>
<keyword evidence="4" id="KW-0963">Cytoplasm</keyword>
<dbReference type="Gene3D" id="1.20.5.1500">
    <property type="match status" value="1"/>
</dbReference>
<dbReference type="Proteomes" id="UP000886520">
    <property type="component" value="Chromosome 17"/>
</dbReference>
<dbReference type="InterPro" id="IPR037231">
    <property type="entry name" value="NAP-like_sf"/>
</dbReference>
<keyword evidence="10" id="KW-1185">Reference proteome</keyword>
<dbReference type="GO" id="GO:0006334">
    <property type="term" value="P:nucleosome assembly"/>
    <property type="evidence" value="ECO:0007669"/>
    <property type="project" value="InterPro"/>
</dbReference>
<evidence type="ECO:0000256" key="6">
    <source>
        <dbReference type="ARBA" id="ARBA00023242"/>
    </source>
</evidence>
<comment type="subcellular location">
    <subcellularLocation>
        <location evidence="2">Cytoplasm</location>
    </subcellularLocation>
    <subcellularLocation>
        <location evidence="1">Nucleus</location>
    </subcellularLocation>
</comment>
<evidence type="ECO:0000313" key="9">
    <source>
        <dbReference type="EMBL" id="KAI5066776.1"/>
    </source>
</evidence>
<dbReference type="Pfam" id="PF00956">
    <property type="entry name" value="NAP"/>
    <property type="match status" value="1"/>
</dbReference>
<evidence type="ECO:0000313" key="10">
    <source>
        <dbReference type="Proteomes" id="UP000886520"/>
    </source>
</evidence>
<evidence type="ECO:0000256" key="3">
    <source>
        <dbReference type="ARBA" id="ARBA00009947"/>
    </source>
</evidence>
<dbReference type="GO" id="GO:0005634">
    <property type="term" value="C:nucleus"/>
    <property type="evidence" value="ECO:0007669"/>
    <property type="project" value="UniProtKB-SubCell"/>
</dbReference>